<dbReference type="InterPro" id="IPR013096">
    <property type="entry name" value="Cupin_2"/>
</dbReference>
<dbReference type="OrthoDB" id="9806359at2"/>
<keyword evidence="4" id="KW-1185">Reference proteome</keyword>
<protein>
    <submittedName>
        <fullName evidence="3">Mannose-1-phosphate guanylyltransferase RfbM</fullName>
        <ecNumber evidence="3">2.7.7.13</ecNumber>
    </submittedName>
</protein>
<dbReference type="EMBL" id="OFSM01000014">
    <property type="protein sequence ID" value="SOY30127.1"/>
    <property type="molecule type" value="Genomic_DNA"/>
</dbReference>
<dbReference type="AlphaFoldDB" id="A0A2K4ZI20"/>
<dbReference type="EC" id="2.7.7.13" evidence="3"/>
<dbReference type="Proteomes" id="UP000236311">
    <property type="component" value="Unassembled WGS sequence"/>
</dbReference>
<evidence type="ECO:0000259" key="2">
    <source>
        <dbReference type="Pfam" id="PF07883"/>
    </source>
</evidence>
<organism evidence="3 4">
    <name type="scientific">Acetatifactor muris</name>
    <dbReference type="NCBI Taxonomy" id="879566"/>
    <lineage>
        <taxon>Bacteria</taxon>
        <taxon>Bacillati</taxon>
        <taxon>Bacillota</taxon>
        <taxon>Clostridia</taxon>
        <taxon>Lachnospirales</taxon>
        <taxon>Lachnospiraceae</taxon>
        <taxon>Acetatifactor</taxon>
    </lineage>
</organism>
<proteinExistence type="predicted"/>
<dbReference type="SUPFAM" id="SSF53448">
    <property type="entry name" value="Nucleotide-diphospho-sugar transferases"/>
    <property type="match status" value="1"/>
</dbReference>
<dbReference type="InterPro" id="IPR005835">
    <property type="entry name" value="NTP_transferase_dom"/>
</dbReference>
<dbReference type="RefSeq" id="WP_103240195.1">
    <property type="nucleotide sequence ID" value="NZ_JANJZD010000013.1"/>
</dbReference>
<gene>
    <name evidence="3" type="primary">rfbM</name>
    <name evidence="3" type="ORF">AMURIS_02850</name>
</gene>
<dbReference type="PANTHER" id="PTHR46390">
    <property type="entry name" value="MANNOSE-1-PHOSPHATE GUANYLYLTRANSFERASE"/>
    <property type="match status" value="1"/>
</dbReference>
<sequence length="445" mass="50455">MNIILLSGGSGKRLWPLSNDIRSKQFVRMLTSEGGETESMLTRVYRQITAVDREARITVASSRKQASMIKNQLGDRVRICVEPCRRDTFPAICLAACYLRDVERVSEDEIVVVCPVDPYVQDSYFEAFKELEKLAEKGDANLVLMGMEPTYPSEKYGYIIPESPERVSHVRAFQEKPDADTAQKYIEQGALWNGGVFAFKLGYLLDRARERMGFAGYDQLYEQYEEQEKISFDYAVAEREHAIQVLRYPGEWKDLGTWNTFSEAMSGHTLGRVTLNDTCENTHVINELNIPILCMGCKDMVIAASSDGILISDKEQSSYIKPYVEKLEQQVMYAEKSWGSFTVLDVQEDSLTIKIVLLPGHGLYYHSHENRDEVWTVMSGSGYAVIDGEKRKVGPGDVISMPAGCRHTIVADSELKVTEVQLGRDIRVEDKRKYEMPPEADAERE</sequence>
<dbReference type="GO" id="GO:0009298">
    <property type="term" value="P:GDP-mannose biosynthetic process"/>
    <property type="evidence" value="ECO:0007669"/>
    <property type="project" value="TreeGrafter"/>
</dbReference>
<feature type="domain" description="Nucleotidyl transferase" evidence="1">
    <location>
        <begin position="4"/>
        <end position="266"/>
    </location>
</feature>
<evidence type="ECO:0000259" key="1">
    <source>
        <dbReference type="Pfam" id="PF00483"/>
    </source>
</evidence>
<keyword evidence="3" id="KW-0548">Nucleotidyltransferase</keyword>
<dbReference type="InterPro" id="IPR014710">
    <property type="entry name" value="RmlC-like_jellyroll"/>
</dbReference>
<dbReference type="Gene3D" id="2.60.120.10">
    <property type="entry name" value="Jelly Rolls"/>
    <property type="match status" value="1"/>
</dbReference>
<dbReference type="InterPro" id="IPR051161">
    <property type="entry name" value="Mannose-6P_isomerase_type2"/>
</dbReference>
<accession>A0A2K4ZI20</accession>
<dbReference type="SUPFAM" id="SSF51182">
    <property type="entry name" value="RmlC-like cupins"/>
    <property type="match status" value="1"/>
</dbReference>
<feature type="domain" description="Cupin type-2" evidence="2">
    <location>
        <begin position="356"/>
        <end position="415"/>
    </location>
</feature>
<keyword evidence="3" id="KW-0808">Transferase</keyword>
<dbReference type="PANTHER" id="PTHR46390:SF1">
    <property type="entry name" value="MANNOSE-1-PHOSPHATE GUANYLYLTRANSFERASE"/>
    <property type="match status" value="1"/>
</dbReference>
<dbReference type="InterPro" id="IPR011051">
    <property type="entry name" value="RmlC_Cupin_sf"/>
</dbReference>
<dbReference type="Gene3D" id="3.90.550.10">
    <property type="entry name" value="Spore Coat Polysaccharide Biosynthesis Protein SpsA, Chain A"/>
    <property type="match status" value="1"/>
</dbReference>
<dbReference type="CDD" id="cd02213">
    <property type="entry name" value="cupin_PMI_typeII_C"/>
    <property type="match status" value="1"/>
</dbReference>
<evidence type="ECO:0000313" key="3">
    <source>
        <dbReference type="EMBL" id="SOY30127.1"/>
    </source>
</evidence>
<dbReference type="GO" id="GO:0004475">
    <property type="term" value="F:mannose-1-phosphate guanylyltransferase (GTP) activity"/>
    <property type="evidence" value="ECO:0007669"/>
    <property type="project" value="UniProtKB-EC"/>
</dbReference>
<dbReference type="InterPro" id="IPR029044">
    <property type="entry name" value="Nucleotide-diphossugar_trans"/>
</dbReference>
<dbReference type="Pfam" id="PF00483">
    <property type="entry name" value="NTP_transferase"/>
    <property type="match status" value="1"/>
</dbReference>
<name>A0A2K4ZI20_9FIRM</name>
<evidence type="ECO:0000313" key="4">
    <source>
        <dbReference type="Proteomes" id="UP000236311"/>
    </source>
</evidence>
<dbReference type="Pfam" id="PF07883">
    <property type="entry name" value="Cupin_2"/>
    <property type="match status" value="1"/>
</dbReference>
<reference evidence="3 4" key="1">
    <citation type="submission" date="2018-01" db="EMBL/GenBank/DDBJ databases">
        <authorList>
            <person name="Gaut B.S."/>
            <person name="Morton B.R."/>
            <person name="Clegg M.T."/>
            <person name="Duvall M.R."/>
        </authorList>
    </citation>
    <scope>NUCLEOTIDE SEQUENCE [LARGE SCALE GENOMIC DNA]</scope>
    <source>
        <strain evidence="3">GP69</strain>
    </source>
</reference>